<feature type="transmembrane region" description="Helical" evidence="2">
    <location>
        <begin position="116"/>
        <end position="134"/>
    </location>
</feature>
<protein>
    <submittedName>
        <fullName evidence="4">Protein of uncharacterized function (DUF3043)</fullName>
    </submittedName>
</protein>
<feature type="compositionally biased region" description="Low complexity" evidence="1">
    <location>
        <begin position="21"/>
        <end position="32"/>
    </location>
</feature>
<dbReference type="STRING" id="465515.Mlut_12250"/>
<sequence>MFKRDKTPETAPTPSTHGSSAAPAEGAAVAEAGPRDRSQGKKGPTPRRRDQEAARRRTLVPEDRKAARKAERQAMAQERMRQRAALETGDERGLPARDKGPQKRWVRDYVDARTGIGEWLMPVVFAYVLLMFIPGREAQLILMISLYVLVALVLIESFLVSRHIKKGLTERFGTPEPGTGFYGIMRALQFRRLRLPKPQVKRGEYPA</sequence>
<keyword evidence="2" id="KW-1133">Transmembrane helix</keyword>
<dbReference type="PATRIC" id="fig|465515.4.peg.1165"/>
<proteinExistence type="predicted"/>
<reference evidence="4 6" key="3">
    <citation type="submission" date="2018-06" db="EMBL/GenBank/DDBJ databases">
        <authorList>
            <consortium name="Pathogen Informatics"/>
            <person name="Doyle S."/>
        </authorList>
    </citation>
    <scope>NUCLEOTIDE SEQUENCE [LARGE SCALE GENOMIC DNA]</scope>
    <source>
        <strain evidence="4 6">NCTC2665</strain>
    </source>
</reference>
<dbReference type="EMBL" id="CP001628">
    <property type="protein sequence ID" value="ACS30730.1"/>
    <property type="molecule type" value="Genomic_DNA"/>
</dbReference>
<accession>C5CCB8</accession>
<evidence type="ECO:0000313" key="4">
    <source>
        <dbReference type="EMBL" id="SQG49687.1"/>
    </source>
</evidence>
<feature type="region of interest" description="Disordered" evidence="1">
    <location>
        <begin position="1"/>
        <end position="101"/>
    </location>
</feature>
<feature type="compositionally biased region" description="Basic and acidic residues" evidence="1">
    <location>
        <begin position="89"/>
        <end position="101"/>
    </location>
</feature>
<keyword evidence="5" id="KW-1185">Reference proteome</keyword>
<feature type="compositionally biased region" description="Basic and acidic residues" evidence="1">
    <location>
        <begin position="47"/>
        <end position="72"/>
    </location>
</feature>
<organism evidence="3 5">
    <name type="scientific">Micrococcus luteus (strain ATCC 4698 / DSM 20030 / JCM 1464 / CCM 169 / CCUG 5858 / IAM 1056 / NBRC 3333 / NCIMB 9278 / NCTC 2665 / VKM Ac-2230)</name>
    <name type="common">Micrococcus lysodeikticus</name>
    <dbReference type="NCBI Taxonomy" id="465515"/>
    <lineage>
        <taxon>Bacteria</taxon>
        <taxon>Bacillati</taxon>
        <taxon>Actinomycetota</taxon>
        <taxon>Actinomycetes</taxon>
        <taxon>Micrococcales</taxon>
        <taxon>Micrococcaceae</taxon>
        <taxon>Micrococcus</taxon>
    </lineage>
</organism>
<dbReference type="Proteomes" id="UP000000738">
    <property type="component" value="Chromosome"/>
</dbReference>
<evidence type="ECO:0000256" key="1">
    <source>
        <dbReference type="SAM" id="MobiDB-lite"/>
    </source>
</evidence>
<dbReference type="EnsemblBacteria" id="ACS30730">
    <property type="protein sequence ID" value="ACS30730"/>
    <property type="gene ID" value="Mlut_12250"/>
</dbReference>
<dbReference type="Pfam" id="PF11241">
    <property type="entry name" value="DUF3043"/>
    <property type="match status" value="1"/>
</dbReference>
<dbReference type="KEGG" id="mlu:Mlut_12250"/>
<evidence type="ECO:0000256" key="2">
    <source>
        <dbReference type="SAM" id="Phobius"/>
    </source>
</evidence>
<evidence type="ECO:0000313" key="3">
    <source>
        <dbReference type="EMBL" id="ACS30730.1"/>
    </source>
</evidence>
<reference evidence="5" key="2">
    <citation type="journal article" date="2010" name="J. Bacteriol.">
        <title>Genome sequence of the Fleming strain of Micrococcus luteus, a simple free-living actinobacterium.</title>
        <authorList>
            <person name="Young M."/>
            <person name="Artsatbanov V."/>
            <person name="Beller H.R."/>
            <person name="Chandra G."/>
            <person name="Chater K.F."/>
            <person name="Dover L.G."/>
            <person name="Goh E.B."/>
            <person name="Kahan T."/>
            <person name="Kaprelyants A.S."/>
            <person name="Kyrpides N."/>
            <person name="Lapidus A."/>
            <person name="Lowry S.R."/>
            <person name="Lykidis A."/>
            <person name="Mahillon J."/>
            <person name="Markowitz V."/>
            <person name="Mavromatis K."/>
            <person name="Mukamolova G.V."/>
            <person name="Oren A."/>
            <person name="Rokem J.S."/>
            <person name="Smith M.C."/>
            <person name="Young D.I."/>
            <person name="Greenblatt C.L."/>
        </authorList>
    </citation>
    <scope>NUCLEOTIDE SEQUENCE [LARGE SCALE GENOMIC DNA]</scope>
    <source>
        <strain evidence="5">ATCC 4698 / DSM 20030 / JCM 1464 / NBRC 3333 / NCIMB 9278 / NCTC 2665 / VKM Ac-2230</strain>
    </source>
</reference>
<dbReference type="RefSeq" id="WP_002854649.1">
    <property type="nucleotide sequence ID" value="NC_012803.1"/>
</dbReference>
<feature type="compositionally biased region" description="Polar residues" evidence="1">
    <location>
        <begin position="10"/>
        <end position="19"/>
    </location>
</feature>
<dbReference type="EMBL" id="LS483396">
    <property type="protein sequence ID" value="SQG49687.1"/>
    <property type="molecule type" value="Genomic_DNA"/>
</dbReference>
<dbReference type="Proteomes" id="UP000248985">
    <property type="component" value="Chromosome 1"/>
</dbReference>
<dbReference type="HOGENOM" id="CLU_091328_1_0_11"/>
<keyword evidence="2" id="KW-0472">Membrane</keyword>
<reference evidence="3" key="1">
    <citation type="submission" date="2009-05" db="EMBL/GenBank/DDBJ databases">
        <title>Complete sequence of Micrococcus luteus NCTC 2665.</title>
        <authorList>
            <consortium name="US DOE Joint Genome Institute"/>
            <person name="Lucas S."/>
            <person name="Copeland A."/>
            <person name="Lapidus A."/>
            <person name="Glavina del Rio T."/>
            <person name="Dalin E."/>
            <person name="Tice H."/>
            <person name="Bruce D."/>
            <person name="Goodwin L."/>
            <person name="Pitluck S."/>
            <person name="Lowry S."/>
            <person name="Larimer F."/>
            <person name="Land M."/>
            <person name="Hauser L."/>
            <person name="Kyrpides N."/>
            <person name="Lykidis A."/>
            <person name="Young M."/>
            <person name="Greenblatt C."/>
        </authorList>
    </citation>
    <scope>NUCLEOTIDE SEQUENCE</scope>
    <source>
        <strain evidence="3">NCTC 2665</strain>
    </source>
</reference>
<gene>
    <name evidence="3" type="ordered locus">Mlut_12250</name>
    <name evidence="4" type="ORF">NCTC2665_02245</name>
</gene>
<keyword evidence="2" id="KW-0812">Transmembrane</keyword>
<dbReference type="InterPro" id="IPR021403">
    <property type="entry name" value="DUF3043"/>
</dbReference>
<dbReference type="GeneID" id="93345382"/>
<evidence type="ECO:0000313" key="5">
    <source>
        <dbReference type="Proteomes" id="UP000000738"/>
    </source>
</evidence>
<dbReference type="eggNOG" id="ENOG5031D67">
    <property type="taxonomic scope" value="Bacteria"/>
</dbReference>
<evidence type="ECO:0000313" key="6">
    <source>
        <dbReference type="Proteomes" id="UP000248985"/>
    </source>
</evidence>
<dbReference type="AlphaFoldDB" id="C5CCB8"/>
<name>C5CCB8_MICLC</name>
<feature type="transmembrane region" description="Helical" evidence="2">
    <location>
        <begin position="140"/>
        <end position="161"/>
    </location>
</feature>